<sequence length="160" mass="17327">MIDSQLPYLVGIDDDILSTGIVIFNLKREHCNADSCTRGHYTADKTVSGEGWRLPRFTDPKKKLEYISVHLPIDQLVGRLVSQLVGQLVSQLVSQLVGQLLNCIVIASSSSGISQGSLNTLGSGYPSYSGLSRASSYNSIISSSDDTSYLSPQQARAYPK</sequence>
<comment type="caution">
    <text evidence="1">The sequence shown here is derived from an EMBL/GenBank/DDBJ whole genome shotgun (WGS) entry which is preliminary data.</text>
</comment>
<dbReference type="EMBL" id="JAIWYP010000003">
    <property type="protein sequence ID" value="KAH3846090.1"/>
    <property type="molecule type" value="Genomic_DNA"/>
</dbReference>
<accession>A0A9D4QXU2</accession>
<dbReference type="Proteomes" id="UP000828390">
    <property type="component" value="Unassembled WGS sequence"/>
</dbReference>
<reference evidence="1" key="2">
    <citation type="submission" date="2020-11" db="EMBL/GenBank/DDBJ databases">
        <authorList>
            <person name="McCartney M.A."/>
            <person name="Auch B."/>
            <person name="Kono T."/>
            <person name="Mallez S."/>
            <person name="Becker A."/>
            <person name="Gohl D.M."/>
            <person name="Silverstein K.A.T."/>
            <person name="Koren S."/>
            <person name="Bechman K.B."/>
            <person name="Herman A."/>
            <person name="Abrahante J.E."/>
            <person name="Garbe J."/>
        </authorList>
    </citation>
    <scope>NUCLEOTIDE SEQUENCE</scope>
    <source>
        <strain evidence="1">Duluth1</strain>
        <tissue evidence="1">Whole animal</tissue>
    </source>
</reference>
<dbReference type="AlphaFoldDB" id="A0A9D4QXU2"/>
<keyword evidence="2" id="KW-1185">Reference proteome</keyword>
<evidence type="ECO:0000313" key="2">
    <source>
        <dbReference type="Proteomes" id="UP000828390"/>
    </source>
</evidence>
<name>A0A9D4QXU2_DREPO</name>
<organism evidence="1 2">
    <name type="scientific">Dreissena polymorpha</name>
    <name type="common">Zebra mussel</name>
    <name type="synonym">Mytilus polymorpha</name>
    <dbReference type="NCBI Taxonomy" id="45954"/>
    <lineage>
        <taxon>Eukaryota</taxon>
        <taxon>Metazoa</taxon>
        <taxon>Spiralia</taxon>
        <taxon>Lophotrochozoa</taxon>
        <taxon>Mollusca</taxon>
        <taxon>Bivalvia</taxon>
        <taxon>Autobranchia</taxon>
        <taxon>Heteroconchia</taxon>
        <taxon>Euheterodonta</taxon>
        <taxon>Imparidentia</taxon>
        <taxon>Neoheterodontei</taxon>
        <taxon>Myida</taxon>
        <taxon>Dreissenoidea</taxon>
        <taxon>Dreissenidae</taxon>
        <taxon>Dreissena</taxon>
    </lineage>
</organism>
<proteinExistence type="predicted"/>
<gene>
    <name evidence="1" type="ORF">DPMN_088384</name>
</gene>
<protein>
    <submittedName>
        <fullName evidence="1">Uncharacterized protein</fullName>
    </submittedName>
</protein>
<reference evidence="1" key="1">
    <citation type="journal article" date="2019" name="bioRxiv">
        <title>The Genome of the Zebra Mussel, Dreissena polymorpha: A Resource for Invasive Species Research.</title>
        <authorList>
            <person name="McCartney M.A."/>
            <person name="Auch B."/>
            <person name="Kono T."/>
            <person name="Mallez S."/>
            <person name="Zhang Y."/>
            <person name="Obille A."/>
            <person name="Becker A."/>
            <person name="Abrahante J.E."/>
            <person name="Garbe J."/>
            <person name="Badalamenti J.P."/>
            <person name="Herman A."/>
            <person name="Mangelson H."/>
            <person name="Liachko I."/>
            <person name="Sullivan S."/>
            <person name="Sone E.D."/>
            <person name="Koren S."/>
            <person name="Silverstein K.A.T."/>
            <person name="Beckman K.B."/>
            <person name="Gohl D.M."/>
        </authorList>
    </citation>
    <scope>NUCLEOTIDE SEQUENCE</scope>
    <source>
        <strain evidence="1">Duluth1</strain>
        <tissue evidence="1">Whole animal</tissue>
    </source>
</reference>
<evidence type="ECO:0000313" key="1">
    <source>
        <dbReference type="EMBL" id="KAH3846090.1"/>
    </source>
</evidence>